<feature type="region of interest" description="Disordered" evidence="1">
    <location>
        <begin position="40"/>
        <end position="77"/>
    </location>
</feature>
<accession>A0ABM8IKY1</accession>
<evidence type="ECO:0000313" key="3">
    <source>
        <dbReference type="EMBL" id="BEH91556.1"/>
    </source>
</evidence>
<sequence length="218" mass="24228">MKRVCLIAGLAVTLAGCANNNETAKSISTPQTLQNLSVAPNTTAPATSDQTSASTEQTTNDSSNASDTQTESGTEKTFSTQQEFVDCMYEKVKALEDTISLLDSNLTQVYSVTGTDEEAAQLSIRKNLIKQTTSEMEAIEKLSTPTEEVDKLHDYVVKAYEYNIDYKSEEYEVFKAESLEDRQVLLDANAEKEQLAKQYITLAWAEIDRLSETTYDRK</sequence>
<evidence type="ECO:0000256" key="2">
    <source>
        <dbReference type="SAM" id="SignalP"/>
    </source>
</evidence>
<feature type="chain" id="PRO_5047243950" description="Lipoprotein" evidence="2">
    <location>
        <begin position="21"/>
        <end position="218"/>
    </location>
</feature>
<dbReference type="PROSITE" id="PS51257">
    <property type="entry name" value="PROKAR_LIPOPROTEIN"/>
    <property type="match status" value="1"/>
</dbReference>
<feature type="signal peptide" evidence="2">
    <location>
        <begin position="1"/>
        <end position="20"/>
    </location>
</feature>
<protein>
    <recommendedName>
        <fullName evidence="5">Lipoprotein</fullName>
    </recommendedName>
</protein>
<proteinExistence type="predicted"/>
<organism evidence="3 4">
    <name type="scientific">Turicibacter faecis</name>
    <dbReference type="NCBI Taxonomy" id="2963365"/>
    <lineage>
        <taxon>Bacteria</taxon>
        <taxon>Bacillati</taxon>
        <taxon>Bacillota</taxon>
        <taxon>Erysipelotrichia</taxon>
        <taxon>Erysipelotrichales</taxon>
        <taxon>Turicibacteraceae</taxon>
        <taxon>Turicibacter</taxon>
    </lineage>
</organism>
<dbReference type="EMBL" id="AP028127">
    <property type="protein sequence ID" value="BEH91556.1"/>
    <property type="molecule type" value="Genomic_DNA"/>
</dbReference>
<keyword evidence="4" id="KW-1185">Reference proteome</keyword>
<dbReference type="Proteomes" id="UP001432099">
    <property type="component" value="Chromosome"/>
</dbReference>
<evidence type="ECO:0008006" key="5">
    <source>
        <dbReference type="Google" id="ProtNLM"/>
    </source>
</evidence>
<evidence type="ECO:0000256" key="1">
    <source>
        <dbReference type="SAM" id="MobiDB-lite"/>
    </source>
</evidence>
<gene>
    <name evidence="3" type="ORF">T23_16580</name>
</gene>
<evidence type="ECO:0000313" key="4">
    <source>
        <dbReference type="Proteomes" id="UP001432099"/>
    </source>
</evidence>
<name>A0ABM8IKY1_9FIRM</name>
<keyword evidence="2" id="KW-0732">Signal</keyword>
<reference evidence="3" key="1">
    <citation type="journal article" date="2024" name="Int. J. Syst. Evol. Microbiol.">
        <title>Turicibacter faecis sp. nov., isolated from faeces of heart failure mouse model.</title>
        <authorList>
            <person name="Imamura Y."/>
            <person name="Motooka D."/>
            <person name="Nakajima Y."/>
            <person name="Ito S."/>
            <person name="Kitakaze M."/>
            <person name="Iida T."/>
            <person name="Nakamura S."/>
        </authorList>
    </citation>
    <scope>NUCLEOTIDE SEQUENCE</scope>
    <source>
        <strain evidence="3">TC023</strain>
    </source>
</reference>
<dbReference type="RefSeq" id="WP_161832110.1">
    <property type="nucleotide sequence ID" value="NZ_AP028127.1"/>
</dbReference>